<feature type="domain" description="PucR C-terminal helix-turn-helix" evidence="1">
    <location>
        <begin position="131"/>
        <end position="178"/>
    </location>
</feature>
<dbReference type="Pfam" id="PF13556">
    <property type="entry name" value="HTH_30"/>
    <property type="match status" value="1"/>
</dbReference>
<dbReference type="OrthoDB" id="9792148at2"/>
<dbReference type="InterPro" id="IPR025736">
    <property type="entry name" value="PucR_C-HTH_dom"/>
</dbReference>
<evidence type="ECO:0000313" key="3">
    <source>
        <dbReference type="Proteomes" id="UP000266506"/>
    </source>
</evidence>
<dbReference type="AlphaFoldDB" id="A0A397QY67"/>
<evidence type="ECO:0000259" key="1">
    <source>
        <dbReference type="Pfam" id="PF13556"/>
    </source>
</evidence>
<dbReference type="Gene3D" id="1.10.10.2840">
    <property type="entry name" value="PucR C-terminal helix-turn-helix domain"/>
    <property type="match status" value="1"/>
</dbReference>
<evidence type="ECO:0000313" key="2">
    <source>
        <dbReference type="EMBL" id="RIA64865.1"/>
    </source>
</evidence>
<name>A0A397QY67_9MOLU</name>
<comment type="caution">
    <text evidence="2">The sequence shown here is derived from an EMBL/GenBank/DDBJ whole genome shotgun (WGS) entry which is preliminary data.</text>
</comment>
<gene>
    <name evidence="2" type="ORF">EI71_01820</name>
</gene>
<accession>A0A397QY67</accession>
<dbReference type="RefSeq" id="WP_119016889.1">
    <property type="nucleotide sequence ID" value="NZ_QXEV01000033.1"/>
</dbReference>
<reference evidence="2 3" key="1">
    <citation type="submission" date="2018-08" db="EMBL/GenBank/DDBJ databases">
        <title>Genomic Encyclopedia of Archaeal and Bacterial Type Strains, Phase II (KMG-II): from individual species to whole genera.</title>
        <authorList>
            <person name="Goeker M."/>
        </authorList>
    </citation>
    <scope>NUCLEOTIDE SEQUENCE [LARGE SCALE GENOMIC DNA]</scope>
    <source>
        <strain evidence="2 3">ATCC 27112</strain>
    </source>
</reference>
<proteinExistence type="predicted"/>
<dbReference type="EMBL" id="QXEV01000033">
    <property type="protein sequence ID" value="RIA64865.1"/>
    <property type="molecule type" value="Genomic_DNA"/>
</dbReference>
<sequence>MKVLLIKNDFEDPEIILEVFKSLFKNMKSEIKGGYIAIYFTYDNNSDIIHILNALETELVGSIHAYISDERSEDRLSKEVDIAIRLMEELPIGVYGFKEALLKIKNIENKKEILNYILQGSGINETFILEFAENDLNVSQASKAMFIHRNTMIYKLNKLKANSQFDMTNFKDAYILYSLLENK</sequence>
<protein>
    <submittedName>
        <fullName evidence="2">PucR-like helix-turn-helix protein</fullName>
    </submittedName>
</protein>
<dbReference type="InParanoid" id="A0A397QY67"/>
<organism evidence="2 3">
    <name type="scientific">Anaeroplasma bactoclasticum</name>
    <dbReference type="NCBI Taxonomy" id="2088"/>
    <lineage>
        <taxon>Bacteria</taxon>
        <taxon>Bacillati</taxon>
        <taxon>Mycoplasmatota</taxon>
        <taxon>Mollicutes</taxon>
        <taxon>Anaeroplasmatales</taxon>
        <taxon>Anaeroplasmataceae</taxon>
        <taxon>Anaeroplasma</taxon>
    </lineage>
</organism>
<keyword evidence="3" id="KW-1185">Reference proteome</keyword>
<dbReference type="InterPro" id="IPR042070">
    <property type="entry name" value="PucR_C-HTH_sf"/>
</dbReference>
<dbReference type="Proteomes" id="UP000266506">
    <property type="component" value="Unassembled WGS sequence"/>
</dbReference>